<reference evidence="4" key="1">
    <citation type="journal article" date="2020" name="mSystems">
        <title>Genome- and Community-Level Interaction Insights into Carbon Utilization and Element Cycling Functions of Hydrothermarchaeota in Hydrothermal Sediment.</title>
        <authorList>
            <person name="Zhou Z."/>
            <person name="Liu Y."/>
            <person name="Xu W."/>
            <person name="Pan J."/>
            <person name="Luo Z.H."/>
            <person name="Li M."/>
        </authorList>
    </citation>
    <scope>NUCLEOTIDE SEQUENCE [LARGE SCALE GENOMIC DNA]</scope>
    <source>
        <strain evidence="4">SpSt-16</strain>
    </source>
</reference>
<evidence type="ECO:0000256" key="1">
    <source>
        <dbReference type="ARBA" id="ARBA00022741"/>
    </source>
</evidence>
<evidence type="ECO:0000259" key="3">
    <source>
        <dbReference type="PROSITE" id="PS51084"/>
    </source>
</evidence>
<dbReference type="GO" id="GO:0000166">
    <property type="term" value="F:nucleotide binding"/>
    <property type="evidence" value="ECO:0007669"/>
    <property type="project" value="UniProtKB-KW"/>
</dbReference>
<dbReference type="SUPFAM" id="SSF54197">
    <property type="entry name" value="HIT-like"/>
    <property type="match status" value="1"/>
</dbReference>
<dbReference type="PANTHER" id="PTHR42997">
    <property type="entry name" value="HIT FAMILY HYDROLASE"/>
    <property type="match status" value="1"/>
</dbReference>
<dbReference type="InterPro" id="IPR011146">
    <property type="entry name" value="HIT-like"/>
</dbReference>
<dbReference type="InterPro" id="IPR052908">
    <property type="entry name" value="AP-4-A_phosphorylase"/>
</dbReference>
<gene>
    <name evidence="4" type="ORF">ENO77_01490</name>
</gene>
<feature type="short sequence motif" description="Histidine triad motif" evidence="2">
    <location>
        <begin position="120"/>
        <end position="124"/>
    </location>
</feature>
<feature type="domain" description="HIT" evidence="3">
    <location>
        <begin position="25"/>
        <end position="135"/>
    </location>
</feature>
<accession>A0A7C2VAW9</accession>
<protein>
    <submittedName>
        <fullName evidence="4">HIT domain-containing protein</fullName>
    </submittedName>
</protein>
<dbReference type="InterPro" id="IPR036265">
    <property type="entry name" value="HIT-like_sf"/>
</dbReference>
<dbReference type="GO" id="GO:0003824">
    <property type="term" value="F:catalytic activity"/>
    <property type="evidence" value="ECO:0007669"/>
    <property type="project" value="InterPro"/>
</dbReference>
<keyword evidence="1" id="KW-0547">Nucleotide-binding</keyword>
<dbReference type="PANTHER" id="PTHR42997:SF1">
    <property type="entry name" value="AP-4-A PHOSPHORYLASE"/>
    <property type="match status" value="1"/>
</dbReference>
<dbReference type="Gene3D" id="3.30.428.10">
    <property type="entry name" value="HIT-like"/>
    <property type="match status" value="1"/>
</dbReference>
<dbReference type="CDD" id="cd01275">
    <property type="entry name" value="FHIT"/>
    <property type="match status" value="1"/>
</dbReference>
<organism evidence="4">
    <name type="scientific">Ignisphaera aggregans</name>
    <dbReference type="NCBI Taxonomy" id="334771"/>
    <lineage>
        <taxon>Archaea</taxon>
        <taxon>Thermoproteota</taxon>
        <taxon>Thermoprotei</taxon>
        <taxon>Desulfurococcales</taxon>
        <taxon>Desulfurococcaceae</taxon>
        <taxon>Ignisphaera</taxon>
    </lineage>
</organism>
<proteinExistence type="predicted"/>
<name>A0A7C2VAW9_9CREN</name>
<comment type="caution">
    <text evidence="4">The sequence shown here is derived from an EMBL/GenBank/DDBJ whole genome shotgun (WGS) entry which is preliminary data.</text>
</comment>
<sequence length="167" mass="18622">MDVLWAPWRKNYVVATSTSKHSDCIFCRAVQGSQNENNYVVYKSNSSIAMLNKYPYNNGHTMVAPIRHVPSPELLSDEELLDLAKTMNIIISAIRICYNPDGINIGANIGRAAGAGIEGHLHIHIVPRWIGDTNFMAVIAHTKVIPEALEETHSRLIKCIERVTSEK</sequence>
<dbReference type="PROSITE" id="PS51084">
    <property type="entry name" value="HIT_2"/>
    <property type="match status" value="1"/>
</dbReference>
<dbReference type="AlphaFoldDB" id="A0A7C2VAW9"/>
<evidence type="ECO:0000256" key="2">
    <source>
        <dbReference type="PROSITE-ProRule" id="PRU00464"/>
    </source>
</evidence>
<dbReference type="Pfam" id="PF01230">
    <property type="entry name" value="HIT"/>
    <property type="match status" value="1"/>
</dbReference>
<evidence type="ECO:0000313" key="4">
    <source>
        <dbReference type="EMBL" id="HEW52834.1"/>
    </source>
</evidence>
<dbReference type="InterPro" id="IPR039383">
    <property type="entry name" value="FHIT"/>
</dbReference>
<dbReference type="EMBL" id="DSGT01000003">
    <property type="protein sequence ID" value="HEW52834.1"/>
    <property type="molecule type" value="Genomic_DNA"/>
</dbReference>